<evidence type="ECO:0000256" key="8">
    <source>
        <dbReference type="ARBA" id="ARBA00023143"/>
    </source>
</evidence>
<name>A0ABT6N893_9FIRM</name>
<dbReference type="Gene3D" id="3.30.300.30">
    <property type="match status" value="1"/>
</dbReference>
<proteinExistence type="inferred from homology"/>
<evidence type="ECO:0000256" key="6">
    <source>
        <dbReference type="ARBA" id="ARBA00022989"/>
    </source>
</evidence>
<gene>
    <name evidence="14" type="primary">fliF</name>
    <name evidence="14" type="ORF">QE109_00680</name>
</gene>
<evidence type="ECO:0000313" key="14">
    <source>
        <dbReference type="EMBL" id="MDH8676635.1"/>
    </source>
</evidence>
<keyword evidence="8 9" id="KW-0975">Bacterial flagellum</keyword>
<evidence type="ECO:0000259" key="13">
    <source>
        <dbReference type="Pfam" id="PF08345"/>
    </source>
</evidence>
<dbReference type="InterPro" id="IPR045851">
    <property type="entry name" value="AMP-bd_C_sf"/>
</dbReference>
<keyword evidence="6 11" id="KW-1133">Transmembrane helix</keyword>
<dbReference type="InterPro" id="IPR013556">
    <property type="entry name" value="Flag_M-ring_C"/>
</dbReference>
<keyword evidence="14" id="KW-0966">Cell projection</keyword>
<organism evidence="14 15">
    <name type="scientific">Fusibacter bizertensis</name>
    <dbReference type="NCBI Taxonomy" id="1488331"/>
    <lineage>
        <taxon>Bacteria</taxon>
        <taxon>Bacillati</taxon>
        <taxon>Bacillota</taxon>
        <taxon>Clostridia</taxon>
        <taxon>Eubacteriales</taxon>
        <taxon>Eubacteriales Family XII. Incertae Sedis</taxon>
        <taxon>Fusibacter</taxon>
    </lineage>
</organism>
<dbReference type="EMBL" id="JARYZI010000001">
    <property type="protein sequence ID" value="MDH8676635.1"/>
    <property type="molecule type" value="Genomic_DNA"/>
</dbReference>
<comment type="subcellular location">
    <subcellularLocation>
        <location evidence="1 9">Bacterial flagellum basal body</location>
    </subcellularLocation>
    <subcellularLocation>
        <location evidence="2">Cell membrane</location>
        <topology evidence="2">Multi-pass membrane protein</topology>
    </subcellularLocation>
</comment>
<keyword evidence="14" id="KW-0969">Cilium</keyword>
<dbReference type="PANTHER" id="PTHR30046">
    <property type="entry name" value="FLAGELLAR M-RING PROTEIN"/>
    <property type="match status" value="1"/>
</dbReference>
<keyword evidence="4" id="KW-1003">Cell membrane</keyword>
<protein>
    <recommendedName>
        <fullName evidence="9">Flagellar M-ring protein</fullName>
    </recommendedName>
</protein>
<accession>A0ABT6N893</accession>
<feature type="region of interest" description="Disordered" evidence="10">
    <location>
        <begin position="306"/>
        <end position="326"/>
    </location>
</feature>
<dbReference type="InterPro" id="IPR043427">
    <property type="entry name" value="YscJ/FliF"/>
</dbReference>
<dbReference type="RefSeq" id="WP_281092433.1">
    <property type="nucleotide sequence ID" value="NZ_JARYZI010000001.1"/>
</dbReference>
<feature type="domain" description="Flagellar M-ring N-terminal" evidence="12">
    <location>
        <begin position="46"/>
        <end position="220"/>
    </location>
</feature>
<evidence type="ECO:0000256" key="2">
    <source>
        <dbReference type="ARBA" id="ARBA00004651"/>
    </source>
</evidence>
<dbReference type="Pfam" id="PF01514">
    <property type="entry name" value="YscJ_FliF"/>
    <property type="match status" value="1"/>
</dbReference>
<evidence type="ECO:0000256" key="5">
    <source>
        <dbReference type="ARBA" id="ARBA00022692"/>
    </source>
</evidence>
<evidence type="ECO:0000256" key="3">
    <source>
        <dbReference type="ARBA" id="ARBA00007971"/>
    </source>
</evidence>
<dbReference type="PANTHER" id="PTHR30046:SF0">
    <property type="entry name" value="FLAGELLAR M-RING PROTEIN"/>
    <property type="match status" value="1"/>
</dbReference>
<comment type="similarity">
    <text evidence="3 9">Belongs to the FliF family.</text>
</comment>
<feature type="transmembrane region" description="Helical" evidence="11">
    <location>
        <begin position="25"/>
        <end position="45"/>
    </location>
</feature>
<keyword evidence="14" id="KW-0282">Flagellum</keyword>
<sequence>MGNFFNQLRERVVNLFNSLSRNNKILVIAGTIVAILLVTFGILFLTRTKYVVVAQGLTPAEAQVITTKLDDMGIAWKDSNDTSVVSVPEADVSKARMELAVSGQAGNFSWSDVFSSESITMTSQTRDQMYIQATAAAVEKSIETITAVENATVILQIPKESNYFIKDDIQSKASVVISFKPGVNISEAQVSGIVNLIINAVKDLKPENVTILDDSGIQLNNQESGSGFNANTQFDLQQRVQKQLQQDLTTFLEKLYGVGNVEVQPNLVLDFNQQTETQTLFSPPIEGEINGMVRSATNIKENVISDSATGVPGTDSNTGDATSVVENTGAGSTYEKASETLNYELNEIYREIVKSQGDVKSLSIGVLLNSKSLVDGQLTDEHKTELVSLIAMSAGTDNGNIQVLVQEFQDPMEYYNVYTGQDTAGTIFGIPILVLIIAGLITLVAVIVGIMILRRNRKKRDDAEQAAIRDAEIEKSLEEIESTPEDKGSPKYHIEKFVDNNPEAAAALLRAWLNDN</sequence>
<evidence type="ECO:0000256" key="10">
    <source>
        <dbReference type="SAM" id="MobiDB-lite"/>
    </source>
</evidence>
<dbReference type="Proteomes" id="UP001158045">
    <property type="component" value="Unassembled WGS sequence"/>
</dbReference>
<evidence type="ECO:0000256" key="9">
    <source>
        <dbReference type="PIRNR" id="PIRNR004862"/>
    </source>
</evidence>
<keyword evidence="5 11" id="KW-0812">Transmembrane</keyword>
<reference evidence="14 15" key="1">
    <citation type="submission" date="2023-04" db="EMBL/GenBank/DDBJ databases">
        <title>Fusibacter bizertensis strain WBS, isolated from littoral bottom sediments of the Arctic seas - biochemical and genomic analysis.</title>
        <authorList>
            <person name="Brioukhanov A.L."/>
        </authorList>
    </citation>
    <scope>NUCLEOTIDE SEQUENCE [LARGE SCALE GENOMIC DNA]</scope>
    <source>
        <strain evidence="14 15">WBS</strain>
    </source>
</reference>
<evidence type="ECO:0000256" key="7">
    <source>
        <dbReference type="ARBA" id="ARBA00023136"/>
    </source>
</evidence>
<evidence type="ECO:0000256" key="11">
    <source>
        <dbReference type="SAM" id="Phobius"/>
    </source>
</evidence>
<dbReference type="PIRSF" id="PIRSF004862">
    <property type="entry name" value="FliF"/>
    <property type="match status" value="1"/>
</dbReference>
<keyword evidence="7 11" id="KW-0472">Membrane</keyword>
<evidence type="ECO:0000256" key="4">
    <source>
        <dbReference type="ARBA" id="ARBA00022475"/>
    </source>
</evidence>
<comment type="function">
    <text evidence="9">The M ring may be actively involved in energy transduction.</text>
</comment>
<evidence type="ECO:0000256" key="1">
    <source>
        <dbReference type="ARBA" id="ARBA00004117"/>
    </source>
</evidence>
<dbReference type="Pfam" id="PF08345">
    <property type="entry name" value="YscJ_FliF_C"/>
    <property type="match status" value="1"/>
</dbReference>
<dbReference type="InterPro" id="IPR000067">
    <property type="entry name" value="FlgMring_FliF"/>
</dbReference>
<evidence type="ECO:0000259" key="12">
    <source>
        <dbReference type="Pfam" id="PF01514"/>
    </source>
</evidence>
<feature type="transmembrane region" description="Helical" evidence="11">
    <location>
        <begin position="428"/>
        <end position="453"/>
    </location>
</feature>
<evidence type="ECO:0000313" key="15">
    <source>
        <dbReference type="Proteomes" id="UP001158045"/>
    </source>
</evidence>
<dbReference type="NCBIfam" id="TIGR00206">
    <property type="entry name" value="fliF"/>
    <property type="match status" value="1"/>
</dbReference>
<comment type="caution">
    <text evidence="14">The sequence shown here is derived from an EMBL/GenBank/DDBJ whole genome shotgun (WGS) entry which is preliminary data.</text>
</comment>
<dbReference type="InterPro" id="IPR006182">
    <property type="entry name" value="FliF_N_dom"/>
</dbReference>
<keyword evidence="15" id="KW-1185">Reference proteome</keyword>
<dbReference type="PRINTS" id="PR01009">
    <property type="entry name" value="FLGMRINGFLIF"/>
</dbReference>
<feature type="domain" description="Flagellar M-ring C-terminal" evidence="13">
    <location>
        <begin position="252"/>
        <end position="398"/>
    </location>
</feature>